<dbReference type="InterPro" id="IPR007278">
    <property type="entry name" value="DUF397"/>
</dbReference>
<gene>
    <name evidence="3" type="ORF">EV193_10351</name>
</gene>
<dbReference type="EMBL" id="SGWQ01000003">
    <property type="protein sequence ID" value="RZS40738.1"/>
    <property type="molecule type" value="Genomic_DNA"/>
</dbReference>
<protein>
    <submittedName>
        <fullName evidence="3">Uncharacterized protein DUF397</fullName>
    </submittedName>
</protein>
<organism evidence="3 4">
    <name type="scientific">Herbihabitans rhizosphaerae</name>
    <dbReference type="NCBI Taxonomy" id="1872711"/>
    <lineage>
        <taxon>Bacteria</taxon>
        <taxon>Bacillati</taxon>
        <taxon>Actinomycetota</taxon>
        <taxon>Actinomycetes</taxon>
        <taxon>Pseudonocardiales</taxon>
        <taxon>Pseudonocardiaceae</taxon>
        <taxon>Herbihabitans</taxon>
    </lineage>
</organism>
<reference evidence="3 4" key="1">
    <citation type="submission" date="2019-02" db="EMBL/GenBank/DDBJ databases">
        <title>Genomic Encyclopedia of Type Strains, Phase IV (KMG-IV): sequencing the most valuable type-strain genomes for metagenomic binning, comparative biology and taxonomic classification.</title>
        <authorList>
            <person name="Goeker M."/>
        </authorList>
    </citation>
    <scope>NUCLEOTIDE SEQUENCE [LARGE SCALE GENOMIC DNA]</scope>
    <source>
        <strain evidence="3 4">DSM 101727</strain>
    </source>
</reference>
<proteinExistence type="predicted"/>
<feature type="domain" description="DUF397" evidence="2">
    <location>
        <begin position="9"/>
        <end position="57"/>
    </location>
</feature>
<keyword evidence="4" id="KW-1185">Reference proteome</keyword>
<evidence type="ECO:0000313" key="3">
    <source>
        <dbReference type="EMBL" id="RZS40738.1"/>
    </source>
</evidence>
<evidence type="ECO:0000313" key="4">
    <source>
        <dbReference type="Proteomes" id="UP000294257"/>
    </source>
</evidence>
<dbReference type="OrthoDB" id="4558943at2"/>
<evidence type="ECO:0000259" key="2">
    <source>
        <dbReference type="Pfam" id="PF04149"/>
    </source>
</evidence>
<comment type="caution">
    <text evidence="3">The sequence shown here is derived from an EMBL/GenBank/DDBJ whole genome shotgun (WGS) entry which is preliminary data.</text>
</comment>
<feature type="region of interest" description="Disordered" evidence="1">
    <location>
        <begin position="1"/>
        <end position="20"/>
    </location>
</feature>
<accession>A0A4Q7KUR0</accession>
<name>A0A4Q7KUR0_9PSEU</name>
<evidence type="ECO:0000256" key="1">
    <source>
        <dbReference type="SAM" id="MobiDB-lite"/>
    </source>
</evidence>
<dbReference type="AlphaFoldDB" id="A0A4Q7KUR0"/>
<dbReference type="Pfam" id="PF04149">
    <property type="entry name" value="DUF397"/>
    <property type="match status" value="1"/>
</dbReference>
<dbReference type="Proteomes" id="UP000294257">
    <property type="component" value="Unassembled WGS sequence"/>
</dbReference>
<sequence>MPTVDTSGLAWRKSSRSGADEQVSCVEVAFAGAAVAVRDSKNPCGPTLFFPTSGFAAVTPQLDQRSS</sequence>